<proteinExistence type="predicted"/>
<evidence type="ECO:0000313" key="3">
    <source>
        <dbReference type="EMBL" id="KAJ2922216.1"/>
    </source>
</evidence>
<evidence type="ECO:0000313" key="4">
    <source>
        <dbReference type="Proteomes" id="UP001140091"/>
    </source>
</evidence>
<feature type="domain" description="Protein kinase" evidence="2">
    <location>
        <begin position="406"/>
        <end position="733"/>
    </location>
</feature>
<reference evidence="3" key="1">
    <citation type="submission" date="2022-06" db="EMBL/GenBank/DDBJ databases">
        <title>Genome Sequence of Candolleomyces eurysporus.</title>
        <authorList>
            <person name="Buettner E."/>
        </authorList>
    </citation>
    <scope>NUCLEOTIDE SEQUENCE</scope>
    <source>
        <strain evidence="3">VTCC 930004</strain>
    </source>
</reference>
<feature type="region of interest" description="Disordered" evidence="1">
    <location>
        <begin position="1"/>
        <end position="118"/>
    </location>
</feature>
<dbReference type="PANTHER" id="PTHR38248">
    <property type="entry name" value="FUNK1 6"/>
    <property type="match status" value="1"/>
</dbReference>
<dbReference type="EMBL" id="JANBPK010001505">
    <property type="protein sequence ID" value="KAJ2922216.1"/>
    <property type="molecule type" value="Genomic_DNA"/>
</dbReference>
<evidence type="ECO:0000256" key="1">
    <source>
        <dbReference type="SAM" id="MobiDB-lite"/>
    </source>
</evidence>
<dbReference type="Gene3D" id="1.10.510.10">
    <property type="entry name" value="Transferase(Phosphotransferase) domain 1"/>
    <property type="match status" value="1"/>
</dbReference>
<accession>A0A9W8ISH6</accession>
<comment type="caution">
    <text evidence="3">The sequence shown here is derived from an EMBL/GenBank/DDBJ whole genome shotgun (WGS) entry which is preliminary data.</text>
</comment>
<feature type="non-terminal residue" evidence="3">
    <location>
        <position position="1"/>
    </location>
</feature>
<gene>
    <name evidence="3" type="ORF">H1R20_g14876</name>
</gene>
<feature type="compositionally biased region" description="Polar residues" evidence="1">
    <location>
        <begin position="77"/>
        <end position="92"/>
    </location>
</feature>
<dbReference type="OrthoDB" id="5592585at2759"/>
<dbReference type="PROSITE" id="PS50011">
    <property type="entry name" value="PROTEIN_KINASE_DOM"/>
    <property type="match status" value="1"/>
</dbReference>
<dbReference type="Pfam" id="PF17667">
    <property type="entry name" value="Pkinase_fungal"/>
    <property type="match status" value="1"/>
</dbReference>
<dbReference type="AlphaFoldDB" id="A0A9W8ISH6"/>
<dbReference type="GO" id="GO:0005524">
    <property type="term" value="F:ATP binding"/>
    <property type="evidence" value="ECO:0007669"/>
    <property type="project" value="InterPro"/>
</dbReference>
<protein>
    <recommendedName>
        <fullName evidence="2">Protein kinase domain-containing protein</fullName>
    </recommendedName>
</protein>
<name>A0A9W8ISH6_9AGAR</name>
<feature type="region of interest" description="Disordered" evidence="1">
    <location>
        <begin position="774"/>
        <end position="802"/>
    </location>
</feature>
<dbReference type="InterPro" id="IPR000719">
    <property type="entry name" value="Prot_kinase_dom"/>
</dbReference>
<dbReference type="SUPFAM" id="SSF56112">
    <property type="entry name" value="Protein kinase-like (PK-like)"/>
    <property type="match status" value="1"/>
</dbReference>
<dbReference type="InterPro" id="IPR040976">
    <property type="entry name" value="Pkinase_fungal"/>
</dbReference>
<organism evidence="3 4">
    <name type="scientific">Candolleomyces eurysporus</name>
    <dbReference type="NCBI Taxonomy" id="2828524"/>
    <lineage>
        <taxon>Eukaryota</taxon>
        <taxon>Fungi</taxon>
        <taxon>Dikarya</taxon>
        <taxon>Basidiomycota</taxon>
        <taxon>Agaricomycotina</taxon>
        <taxon>Agaricomycetes</taxon>
        <taxon>Agaricomycetidae</taxon>
        <taxon>Agaricales</taxon>
        <taxon>Agaricineae</taxon>
        <taxon>Psathyrellaceae</taxon>
        <taxon>Candolleomyces</taxon>
    </lineage>
</organism>
<dbReference type="Proteomes" id="UP001140091">
    <property type="component" value="Unassembled WGS sequence"/>
</dbReference>
<dbReference type="PANTHER" id="PTHR38248:SF2">
    <property type="entry name" value="FUNK1 11"/>
    <property type="match status" value="1"/>
</dbReference>
<keyword evidence="4" id="KW-1185">Reference proteome</keyword>
<dbReference type="InterPro" id="IPR011009">
    <property type="entry name" value="Kinase-like_dom_sf"/>
</dbReference>
<sequence length="802" mass="90154">MPPACTSVSDGGQNQPSAAAAERAMKIAKPGASAPDSNARPVFNNEQPGAAGLISEADQGSTFEGGCSTKPSPVLESGSSSPNRGDSDNQVVATAPSAAPGKAMLKKPEPEQEAEDTAEATMYKAMIKIQKERVMGDLSSMFSCNRLFNYCLHKDVVTEERIKVFVETCPLYDQEKQEWIGIIDHSVDDVPSATGLIDGLAEVILAIMEELGDLGGRRYLMKSQGLRLFHQEEKPEFAAGHYSSPTFVIVAEGPSFERPQHDSQGVGFGNIATCIDVITDSDVEVQDNEIAEMHTIYARQIFFQQPNRRFVQTCVIAQESLRFFHFDRSGIHHGDVYDFHSKYRIKLFIRIILGLCSLDEETLGFDTSIQWCLDADGQKVSGTLTTTDDETKVEKTYDLESVRPVFQASSIVGTGTTCWSVRDRESNKVLFVKDSWRTEHSEDGTIKMVEYKNLKRARNLEGVVHMISYEADHFGWQTKNFEAVDYVPPENRRSYYARRWVENRILSRIVTELYGKDIHRSESERELLCALRDALGGHRNLYLKAQLLHRDIAWSNIVLGKPRAPPGQEGILIDLDIAKLVSELKPEADVIGHCLFFSIGILINGISGETGDRILTHDYLDDLQSFFYVLASIMYFYDGPFQKQRPVGRFMQEWVKHQHCGSYSLMEEHLELKKSFILSKRPTNPCKLGVGRHWSTASRKLLQGFYTFTREMALLKEGIRSSKNDTMSNRGLLAESTVRQNYDRVLQMFDIAIVELDKTTALPSSRTLATLNVKRKADETSAESNPKAVYSDKNRARRRKVD</sequence>
<evidence type="ECO:0000259" key="2">
    <source>
        <dbReference type="PROSITE" id="PS50011"/>
    </source>
</evidence>
<dbReference type="GO" id="GO:0004672">
    <property type="term" value="F:protein kinase activity"/>
    <property type="evidence" value="ECO:0007669"/>
    <property type="project" value="InterPro"/>
</dbReference>
<feature type="compositionally biased region" description="Polar residues" evidence="1">
    <location>
        <begin position="1"/>
        <end position="17"/>
    </location>
</feature>